<dbReference type="InterPro" id="IPR037066">
    <property type="entry name" value="Plug_dom_sf"/>
</dbReference>
<gene>
    <name evidence="13" type="ORF">EZ437_11395</name>
</gene>
<dbReference type="InterPro" id="IPR023997">
    <property type="entry name" value="TonB-dep_OMP_SusC/RagA_CS"/>
</dbReference>
<evidence type="ECO:0000313" key="13">
    <source>
        <dbReference type="EMBL" id="TCD01347.1"/>
    </source>
</evidence>
<comment type="caution">
    <text evidence="13">The sequence shown here is derived from an EMBL/GenBank/DDBJ whole genome shotgun (WGS) entry which is preliminary data.</text>
</comment>
<dbReference type="NCBIfam" id="TIGR04057">
    <property type="entry name" value="SusC_RagA_signa"/>
    <property type="match status" value="1"/>
</dbReference>
<dbReference type="PROSITE" id="PS52016">
    <property type="entry name" value="TONB_DEPENDENT_REC_3"/>
    <property type="match status" value="1"/>
</dbReference>
<keyword evidence="14" id="KW-1185">Reference proteome</keyword>
<evidence type="ECO:0000256" key="6">
    <source>
        <dbReference type="ARBA" id="ARBA00023136"/>
    </source>
</evidence>
<dbReference type="NCBIfam" id="TIGR04056">
    <property type="entry name" value="OMP_RagA_SusC"/>
    <property type="match status" value="1"/>
</dbReference>
<feature type="signal peptide" evidence="10">
    <location>
        <begin position="1"/>
        <end position="24"/>
    </location>
</feature>
<evidence type="ECO:0000256" key="2">
    <source>
        <dbReference type="ARBA" id="ARBA00022448"/>
    </source>
</evidence>
<dbReference type="OrthoDB" id="9768177at2"/>
<protein>
    <submittedName>
        <fullName evidence="13">TonB-dependent receptor</fullName>
    </submittedName>
</protein>
<dbReference type="FunFam" id="2.170.130.10:FF:000008">
    <property type="entry name" value="SusC/RagA family TonB-linked outer membrane protein"/>
    <property type="match status" value="1"/>
</dbReference>
<evidence type="ECO:0000259" key="11">
    <source>
        <dbReference type="Pfam" id="PF00593"/>
    </source>
</evidence>
<proteinExistence type="inferred from homology"/>
<evidence type="ECO:0000256" key="5">
    <source>
        <dbReference type="ARBA" id="ARBA00023077"/>
    </source>
</evidence>
<dbReference type="SUPFAM" id="SSF49464">
    <property type="entry name" value="Carboxypeptidase regulatory domain-like"/>
    <property type="match status" value="1"/>
</dbReference>
<organism evidence="13 14">
    <name type="scientific">Pedobacter psychroterrae</name>
    <dbReference type="NCBI Taxonomy" id="2530453"/>
    <lineage>
        <taxon>Bacteria</taxon>
        <taxon>Pseudomonadati</taxon>
        <taxon>Bacteroidota</taxon>
        <taxon>Sphingobacteriia</taxon>
        <taxon>Sphingobacteriales</taxon>
        <taxon>Sphingobacteriaceae</taxon>
        <taxon>Pedobacter</taxon>
    </lineage>
</organism>
<evidence type="ECO:0000256" key="4">
    <source>
        <dbReference type="ARBA" id="ARBA00022692"/>
    </source>
</evidence>
<dbReference type="EMBL" id="SJSL01000002">
    <property type="protein sequence ID" value="TCD01347.1"/>
    <property type="molecule type" value="Genomic_DNA"/>
</dbReference>
<dbReference type="SUPFAM" id="SSF56935">
    <property type="entry name" value="Porins"/>
    <property type="match status" value="1"/>
</dbReference>
<dbReference type="Gene3D" id="2.60.40.1120">
    <property type="entry name" value="Carboxypeptidase-like, regulatory domain"/>
    <property type="match status" value="1"/>
</dbReference>
<sequence>MKRTFYKACLCMFLSIFLAGSLYAQQRILKGTVNDETGAPLPGVGVTVKGENTGTSTDPKGTFSIALSAGQKTLVFTFIGMQTKELSISTNQTTIEVTLSDDQQNLDEVLVVGYGTVKKSDLTGAVSTLKGSDLNRTPASSVDQLLQGKLPGVQVINSGGQPGAGATIRIRGASSLNGSKDPLMVVDGFPWGDAGNLKQINPEDIESIEVLKDASSAAIYGSRGANGVIIITTKKGKAGQSRINFSSLNTLSTRANEPDLWRDPVEEAIYANEAAANGGAIATDIPYIGMTRPFGVGDQTIYYPSIAELRGLDPSKGSWQHNTDWVDLVYRNPISQSYTLSADGGTENTKYALSGNYYKEEGIAIKNDYDKYTGRLNIEQNLNKAITAGTNVVLAHTNNTGGGLGVGRSRIFPAYDENGNFFRTSSTDYGNPLAIANRVLNKNKTIDVLGTLFINAKLTDWLQFRTQLSSKYGNSVQDQYDPRDVTFRGFENKGYGSISNSNYTDLLNENYLTANKDFGTAHRLNFVAGYSIQKTVNRYSTLIGREFVNDNLENENLETAVTKSLNNSLSRFDLSSFYGRLNYALMDKYLFTLTARADGSTKFGANNKWAYFPSGGVAWKMNEEQFIKSLNVFSELKLRASYGITGNQGISPYQTMDRFGSYKYFTGAAFQTGFGPGLAGANDEQGRTVVGGLGNNSLKWETTQSLDAGIDFGFMDQRLTINAGVYLKKTNDLLRLKTIAPSAGYDQQWINDGSVNNKGIELGINAIVLDRTQLNWTVGGTFTLNRNEVVSMGESDRVEVGTLYESVRQRISTYTVGMPMFSYYGYKSSGIIQTLEEGIEAGLTGTEALPGEIKYLDISGPDGVPDGIVDANDRTMIGNPNPDFVYSFNTSLKYQRFDLTAQLYGVYGNDVWDFNKITPSRQILRWTPDNPSNEFPRANATRGLKASDFFITDGSFLRIQNVTLGYNLKPNLVKGISNIRVYFSGNNLYTFTKFNPGFDAEVGENGINTGGYPRPRAYTFGLNVGF</sequence>
<keyword evidence="7 8" id="KW-0998">Cell outer membrane</keyword>
<dbReference type="Pfam" id="PF00593">
    <property type="entry name" value="TonB_dep_Rec_b-barrel"/>
    <property type="match status" value="1"/>
</dbReference>
<feature type="domain" description="TonB-dependent receptor-like beta-barrel" evidence="11">
    <location>
        <begin position="419"/>
        <end position="988"/>
    </location>
</feature>
<keyword evidence="4 8" id="KW-0812">Transmembrane</keyword>
<evidence type="ECO:0000256" key="3">
    <source>
        <dbReference type="ARBA" id="ARBA00022452"/>
    </source>
</evidence>
<dbReference type="Pfam" id="PF07715">
    <property type="entry name" value="Plug"/>
    <property type="match status" value="1"/>
</dbReference>
<evidence type="ECO:0000256" key="10">
    <source>
        <dbReference type="SAM" id="SignalP"/>
    </source>
</evidence>
<name>A0A4V2MLA8_9SPHI</name>
<evidence type="ECO:0000256" key="7">
    <source>
        <dbReference type="ARBA" id="ARBA00023237"/>
    </source>
</evidence>
<keyword evidence="3 8" id="KW-1134">Transmembrane beta strand</keyword>
<dbReference type="RefSeq" id="WP_131596085.1">
    <property type="nucleotide sequence ID" value="NZ_SJSL01000002.1"/>
</dbReference>
<feature type="chain" id="PRO_5020384515" evidence="10">
    <location>
        <begin position="25"/>
        <end position="1026"/>
    </location>
</feature>
<dbReference type="Pfam" id="PF13715">
    <property type="entry name" value="CarbopepD_reg_2"/>
    <property type="match status" value="1"/>
</dbReference>
<dbReference type="GO" id="GO:0009279">
    <property type="term" value="C:cell outer membrane"/>
    <property type="evidence" value="ECO:0007669"/>
    <property type="project" value="UniProtKB-SubCell"/>
</dbReference>
<comment type="subcellular location">
    <subcellularLocation>
        <location evidence="1 8">Cell outer membrane</location>
        <topology evidence="1 8">Multi-pass membrane protein</topology>
    </subcellularLocation>
</comment>
<dbReference type="InterPro" id="IPR023996">
    <property type="entry name" value="TonB-dep_OMP_SusC/RagA"/>
</dbReference>
<dbReference type="InterPro" id="IPR036942">
    <property type="entry name" value="Beta-barrel_TonB_sf"/>
</dbReference>
<evidence type="ECO:0000256" key="1">
    <source>
        <dbReference type="ARBA" id="ARBA00004571"/>
    </source>
</evidence>
<dbReference type="InterPro" id="IPR039426">
    <property type="entry name" value="TonB-dep_rcpt-like"/>
</dbReference>
<evidence type="ECO:0000259" key="12">
    <source>
        <dbReference type="Pfam" id="PF07715"/>
    </source>
</evidence>
<dbReference type="InterPro" id="IPR008969">
    <property type="entry name" value="CarboxyPept-like_regulatory"/>
</dbReference>
<feature type="domain" description="TonB-dependent receptor plug" evidence="12">
    <location>
        <begin position="119"/>
        <end position="228"/>
    </location>
</feature>
<dbReference type="AlphaFoldDB" id="A0A4V2MLA8"/>
<keyword evidence="5 9" id="KW-0798">TonB box</keyword>
<dbReference type="InterPro" id="IPR000531">
    <property type="entry name" value="Beta-barrel_TonB"/>
</dbReference>
<dbReference type="InterPro" id="IPR012910">
    <property type="entry name" value="Plug_dom"/>
</dbReference>
<keyword evidence="2 8" id="KW-0813">Transport</keyword>
<evidence type="ECO:0000313" key="14">
    <source>
        <dbReference type="Proteomes" id="UP000293347"/>
    </source>
</evidence>
<evidence type="ECO:0000256" key="9">
    <source>
        <dbReference type="RuleBase" id="RU003357"/>
    </source>
</evidence>
<reference evidence="13 14" key="1">
    <citation type="submission" date="2019-02" db="EMBL/GenBank/DDBJ databases">
        <title>Pedobacter sp. RP-1-14 sp. nov., isolated from Arctic soil.</title>
        <authorList>
            <person name="Dahal R.H."/>
        </authorList>
    </citation>
    <scope>NUCLEOTIDE SEQUENCE [LARGE SCALE GENOMIC DNA]</scope>
    <source>
        <strain evidence="13 14">RP-1-14</strain>
    </source>
</reference>
<keyword evidence="10" id="KW-0732">Signal</keyword>
<accession>A0A4V2MLA8</accession>
<comment type="similarity">
    <text evidence="8 9">Belongs to the TonB-dependent receptor family.</text>
</comment>
<dbReference type="Gene3D" id="2.170.130.10">
    <property type="entry name" value="TonB-dependent receptor, plug domain"/>
    <property type="match status" value="1"/>
</dbReference>
<evidence type="ECO:0000256" key="8">
    <source>
        <dbReference type="PROSITE-ProRule" id="PRU01360"/>
    </source>
</evidence>
<keyword evidence="6 8" id="KW-0472">Membrane</keyword>
<dbReference type="Proteomes" id="UP000293347">
    <property type="component" value="Unassembled WGS sequence"/>
</dbReference>
<keyword evidence="13" id="KW-0675">Receptor</keyword>
<dbReference type="Gene3D" id="2.40.170.20">
    <property type="entry name" value="TonB-dependent receptor, beta-barrel domain"/>
    <property type="match status" value="1"/>
</dbReference>